<evidence type="ECO:0000313" key="3">
    <source>
        <dbReference type="Proteomes" id="UP000666369"/>
    </source>
</evidence>
<evidence type="ECO:0000313" key="2">
    <source>
        <dbReference type="EMBL" id="NGZ88260.1"/>
    </source>
</evidence>
<reference evidence="2 3" key="1">
    <citation type="submission" date="2020-01" db="EMBL/GenBank/DDBJ databases">
        <authorList>
            <person name="Lee S.D."/>
        </authorList>
    </citation>
    <scope>NUCLEOTIDE SEQUENCE [LARGE SCALE GENOMIC DNA]</scope>
    <source>
        <strain evidence="2 3">SAP-35</strain>
    </source>
</reference>
<feature type="transmembrane region" description="Helical" evidence="1">
    <location>
        <begin position="141"/>
        <end position="159"/>
    </location>
</feature>
<keyword evidence="3" id="KW-1185">Reference proteome</keyword>
<feature type="transmembrane region" description="Helical" evidence="1">
    <location>
        <begin position="263"/>
        <end position="283"/>
    </location>
</feature>
<accession>A0ABX0FV57</accession>
<dbReference type="Proteomes" id="UP000666369">
    <property type="component" value="Unassembled WGS sequence"/>
</dbReference>
<dbReference type="RefSeq" id="WP_166108379.1">
    <property type="nucleotide sequence ID" value="NZ_JAADJT010000019.1"/>
</dbReference>
<sequence length="404" mass="45124">MNTLRSFRARPAKTHREAGDHWLKKYAKENPLKLAWLSLLSWGTLSLFSYFQYIDYFPNFDLQAAVNVLLSLAYIAIIVSTIIATAMLFPSLGILLAQRAAVPVAKPGRFGGQLVEWTAYNFLSLCILTLLILVYSYLDWSFAYAAIAYGFSIILLFSVRAKRIPRKFLPNPVPDTHTTRPHHLDKWQKLLRRHLMTRLGAYLFIGCLQTVPCSLLLLTLDRASSFKPDDYSGMMLGIVQYAMLLAAAGTLVLYIAKKNRKYWYAVFPLALLLPLIATMFLHATGMLPMMVAQRTKIGNFYAERLTISGKSCSSVATFLAKECEKEQVTPVHLCNVHVMSRIGSETYIRLSAATAGKNGQHATIPLLLPSADISTVQIDFKKKIFSLELIDANLAKASSVCPSS</sequence>
<comment type="caution">
    <text evidence="2">The sequence shown here is derived from an EMBL/GenBank/DDBJ whole genome shotgun (WGS) entry which is preliminary data.</text>
</comment>
<proteinExistence type="predicted"/>
<dbReference type="EMBL" id="JAADJT010000019">
    <property type="protein sequence ID" value="NGZ88260.1"/>
    <property type="molecule type" value="Genomic_DNA"/>
</dbReference>
<keyword evidence="1" id="KW-0472">Membrane</keyword>
<gene>
    <name evidence="2" type="ORF">GW587_28900</name>
</gene>
<reference evidence="3" key="2">
    <citation type="submission" date="2023-07" db="EMBL/GenBank/DDBJ databases">
        <title>Duganella aceri sp. nov., isolated from tree sap.</title>
        <authorList>
            <person name="Kim I.S."/>
        </authorList>
    </citation>
    <scope>NUCLEOTIDE SEQUENCE [LARGE SCALE GENOMIC DNA]</scope>
    <source>
        <strain evidence="3">SAP-35</strain>
    </source>
</reference>
<keyword evidence="1" id="KW-1133">Transmembrane helix</keyword>
<protein>
    <recommendedName>
        <fullName evidence="4">MFS transporter</fullName>
    </recommendedName>
</protein>
<evidence type="ECO:0000256" key="1">
    <source>
        <dbReference type="SAM" id="Phobius"/>
    </source>
</evidence>
<evidence type="ECO:0008006" key="4">
    <source>
        <dbReference type="Google" id="ProtNLM"/>
    </source>
</evidence>
<feature type="transmembrane region" description="Helical" evidence="1">
    <location>
        <begin position="117"/>
        <end position="135"/>
    </location>
</feature>
<feature type="transmembrane region" description="Helical" evidence="1">
    <location>
        <begin position="73"/>
        <end position="96"/>
    </location>
</feature>
<feature type="transmembrane region" description="Helical" evidence="1">
    <location>
        <begin position="199"/>
        <end position="218"/>
    </location>
</feature>
<organism evidence="2 3">
    <name type="scientific">Duganella aceris</name>
    <dbReference type="NCBI Taxonomy" id="2703883"/>
    <lineage>
        <taxon>Bacteria</taxon>
        <taxon>Pseudomonadati</taxon>
        <taxon>Pseudomonadota</taxon>
        <taxon>Betaproteobacteria</taxon>
        <taxon>Burkholderiales</taxon>
        <taxon>Oxalobacteraceae</taxon>
        <taxon>Telluria group</taxon>
        <taxon>Duganella</taxon>
    </lineage>
</organism>
<feature type="transmembrane region" description="Helical" evidence="1">
    <location>
        <begin position="238"/>
        <end position="256"/>
    </location>
</feature>
<keyword evidence="1" id="KW-0812">Transmembrane</keyword>
<feature type="transmembrane region" description="Helical" evidence="1">
    <location>
        <begin position="34"/>
        <end position="53"/>
    </location>
</feature>
<name>A0ABX0FV57_9BURK</name>